<dbReference type="AlphaFoldDB" id="A0A239GM00"/>
<dbReference type="InterPro" id="IPR035923">
    <property type="entry name" value="TT1751-like_sf"/>
</dbReference>
<keyword evidence="4" id="KW-1185">Reference proteome</keyword>
<proteinExistence type="predicted"/>
<dbReference type="CDD" id="cd14797">
    <property type="entry name" value="DUF302"/>
    <property type="match status" value="1"/>
</dbReference>
<dbReference type="Pfam" id="PF03625">
    <property type="entry name" value="DUF302"/>
    <property type="match status" value="1"/>
</dbReference>
<sequence>MKLLAATALAVTMATTAMADDDDFVRVQSASDVGATMDALEAAVGSAGATVFARVDHAAGAASVDMELADAQLLIFGNPKLGTPAMQDDPLAGLVLPLRVLVYEDGEGKVWLAYQEPEEMFDDMDIVDDAPYLAMMAGALSKLTAAAAGN</sequence>
<dbReference type="Gene3D" id="3.30.310.70">
    <property type="entry name" value="TT1751-like domain"/>
    <property type="match status" value="1"/>
</dbReference>
<dbReference type="PANTHER" id="PTHR38342">
    <property type="entry name" value="SLR5037 PROTEIN"/>
    <property type="match status" value="1"/>
</dbReference>
<evidence type="ECO:0000313" key="3">
    <source>
        <dbReference type="EMBL" id="SNS70209.1"/>
    </source>
</evidence>
<keyword evidence="1" id="KW-0732">Signal</keyword>
<dbReference type="InterPro" id="IPR005180">
    <property type="entry name" value="DUF302"/>
</dbReference>
<reference evidence="3 4" key="1">
    <citation type="submission" date="2017-06" db="EMBL/GenBank/DDBJ databases">
        <authorList>
            <person name="Kim H.J."/>
            <person name="Triplett B.A."/>
        </authorList>
    </citation>
    <scope>NUCLEOTIDE SEQUENCE [LARGE SCALE GENOMIC DNA]</scope>
    <source>
        <strain evidence="3 4">DSM 29339</strain>
    </source>
</reference>
<dbReference type="EMBL" id="FZOY01000003">
    <property type="protein sequence ID" value="SNS70209.1"/>
    <property type="molecule type" value="Genomic_DNA"/>
</dbReference>
<evidence type="ECO:0000313" key="4">
    <source>
        <dbReference type="Proteomes" id="UP000198426"/>
    </source>
</evidence>
<dbReference type="SUPFAM" id="SSF103247">
    <property type="entry name" value="TT1751-like"/>
    <property type="match status" value="1"/>
</dbReference>
<feature type="chain" id="PRO_5012218533" evidence="1">
    <location>
        <begin position="20"/>
        <end position="150"/>
    </location>
</feature>
<name>A0A239GM00_9RHOB</name>
<feature type="domain" description="DUF302" evidence="2">
    <location>
        <begin position="55"/>
        <end position="117"/>
    </location>
</feature>
<dbReference type="PANTHER" id="PTHR38342:SF2">
    <property type="entry name" value="INNER MEMBRANE OR EXPORTED"/>
    <property type="match status" value="1"/>
</dbReference>
<evidence type="ECO:0000259" key="2">
    <source>
        <dbReference type="Pfam" id="PF03625"/>
    </source>
</evidence>
<accession>A0A239GM00</accession>
<gene>
    <name evidence="3" type="ORF">SAMN05421757_10313</name>
</gene>
<feature type="signal peptide" evidence="1">
    <location>
        <begin position="1"/>
        <end position="19"/>
    </location>
</feature>
<evidence type="ECO:0000256" key="1">
    <source>
        <dbReference type="SAM" id="SignalP"/>
    </source>
</evidence>
<protein>
    <submittedName>
        <fullName evidence="3">Uncharacterized conserved protein, DUF302 family</fullName>
    </submittedName>
</protein>
<organism evidence="3 4">
    <name type="scientific">Tropicimonas sediminicola</name>
    <dbReference type="NCBI Taxonomy" id="1031541"/>
    <lineage>
        <taxon>Bacteria</taxon>
        <taxon>Pseudomonadati</taxon>
        <taxon>Pseudomonadota</taxon>
        <taxon>Alphaproteobacteria</taxon>
        <taxon>Rhodobacterales</taxon>
        <taxon>Roseobacteraceae</taxon>
        <taxon>Tropicimonas</taxon>
    </lineage>
</organism>
<dbReference type="Proteomes" id="UP000198426">
    <property type="component" value="Unassembled WGS sequence"/>
</dbReference>